<proteinExistence type="predicted"/>
<reference evidence="3" key="1">
    <citation type="journal article" date="2017" name="Genome Biol.">
        <title>Comparative genomics reveals high biological diversity and specific adaptations in the industrially and medically important fungal genus Aspergillus.</title>
        <authorList>
            <person name="de Vries R.P."/>
            <person name="Riley R."/>
            <person name="Wiebenga A."/>
            <person name="Aguilar-Osorio G."/>
            <person name="Amillis S."/>
            <person name="Uchima C.A."/>
            <person name="Anderluh G."/>
            <person name="Asadollahi M."/>
            <person name="Askin M."/>
            <person name="Barry K."/>
            <person name="Battaglia E."/>
            <person name="Bayram O."/>
            <person name="Benocci T."/>
            <person name="Braus-Stromeyer S.A."/>
            <person name="Caldana C."/>
            <person name="Canovas D."/>
            <person name="Cerqueira G.C."/>
            <person name="Chen F."/>
            <person name="Chen W."/>
            <person name="Choi C."/>
            <person name="Clum A."/>
            <person name="Dos Santos R.A."/>
            <person name="Damasio A.R."/>
            <person name="Diallinas G."/>
            <person name="Emri T."/>
            <person name="Fekete E."/>
            <person name="Flipphi M."/>
            <person name="Freyberg S."/>
            <person name="Gallo A."/>
            <person name="Gournas C."/>
            <person name="Habgood R."/>
            <person name="Hainaut M."/>
            <person name="Harispe M.L."/>
            <person name="Henrissat B."/>
            <person name="Hilden K.S."/>
            <person name="Hope R."/>
            <person name="Hossain A."/>
            <person name="Karabika E."/>
            <person name="Karaffa L."/>
            <person name="Karanyi Z."/>
            <person name="Krasevec N."/>
            <person name="Kuo A."/>
            <person name="Kusch H."/>
            <person name="LaButti K."/>
            <person name="Lagendijk E.L."/>
            <person name="Lapidus A."/>
            <person name="Levasseur A."/>
            <person name="Lindquist E."/>
            <person name="Lipzen A."/>
            <person name="Logrieco A.F."/>
            <person name="MacCabe A."/>
            <person name="Maekelae M.R."/>
            <person name="Malavazi I."/>
            <person name="Melin P."/>
            <person name="Meyer V."/>
            <person name="Mielnichuk N."/>
            <person name="Miskei M."/>
            <person name="Molnar A.P."/>
            <person name="Mule G."/>
            <person name="Ngan C.Y."/>
            <person name="Orejas M."/>
            <person name="Orosz E."/>
            <person name="Ouedraogo J.P."/>
            <person name="Overkamp K.M."/>
            <person name="Park H.-S."/>
            <person name="Perrone G."/>
            <person name="Piumi F."/>
            <person name="Punt P.J."/>
            <person name="Ram A.F."/>
            <person name="Ramon A."/>
            <person name="Rauscher S."/>
            <person name="Record E."/>
            <person name="Riano-Pachon D.M."/>
            <person name="Robert V."/>
            <person name="Roehrig J."/>
            <person name="Ruller R."/>
            <person name="Salamov A."/>
            <person name="Salih N.S."/>
            <person name="Samson R.A."/>
            <person name="Sandor E."/>
            <person name="Sanguinetti M."/>
            <person name="Schuetze T."/>
            <person name="Sepcic K."/>
            <person name="Shelest E."/>
            <person name="Sherlock G."/>
            <person name="Sophianopoulou V."/>
            <person name="Squina F.M."/>
            <person name="Sun H."/>
            <person name="Susca A."/>
            <person name="Todd R.B."/>
            <person name="Tsang A."/>
            <person name="Unkles S.E."/>
            <person name="van de Wiele N."/>
            <person name="van Rossen-Uffink D."/>
            <person name="Oliveira J.V."/>
            <person name="Vesth T.C."/>
            <person name="Visser J."/>
            <person name="Yu J.-H."/>
            <person name="Zhou M."/>
            <person name="Andersen M.R."/>
            <person name="Archer D.B."/>
            <person name="Baker S.E."/>
            <person name="Benoit I."/>
            <person name="Brakhage A.A."/>
            <person name="Braus G.H."/>
            <person name="Fischer R."/>
            <person name="Frisvad J.C."/>
            <person name="Goldman G.H."/>
            <person name="Houbraken J."/>
            <person name="Oakley B."/>
            <person name="Pocsi I."/>
            <person name="Scazzocchio C."/>
            <person name="Seiboth B."/>
            <person name="vanKuyk P.A."/>
            <person name="Wortman J."/>
            <person name="Dyer P.S."/>
            <person name="Grigoriev I.V."/>
        </authorList>
    </citation>
    <scope>NUCLEOTIDE SEQUENCE [LARGE SCALE GENOMIC DNA]</scope>
    <source>
        <strain evidence="3">CBS 593.65</strain>
    </source>
</reference>
<accession>A0A1L9TP56</accession>
<sequence>MSFIMSRVMNAVTAAIVLLLLVQVLTLLRLPTGFPTSGFLPSSAWPLSRFVPAKDWSRFAYVQYATDEVHLCNSILIFEALHRLGTRPDRVLMHPSSFLVEEGDSSFETHLLRKARDEHNVKLVPIENHDNIVWEKNYPKLLAFNQTEYDRVLVLDSDSTVLQSMDELFLGPPTPVAMPRAYWLHPDNTALTPLLLLAEPSHEFDRITKAVTKADHDEYDINIMEKIYGNSSLALPHRQYALLSSEFRSVTHDSYFGGQREEWDPDKAIHEAKLVHFADWPAPKPWDRAEDDTLDEYQPPCDSNLEPGDESDCRARDIWLRLYNDFTNRRRDICGLRTISVTKMESP</sequence>
<dbReference type="EMBL" id="KV878584">
    <property type="protein sequence ID" value="OJJ61204.1"/>
    <property type="molecule type" value="Genomic_DNA"/>
</dbReference>
<dbReference type="GeneID" id="63762666"/>
<dbReference type="SUPFAM" id="SSF53448">
    <property type="entry name" value="Nucleotide-diphospho-sugar transferases"/>
    <property type="match status" value="1"/>
</dbReference>
<dbReference type="VEuPathDB" id="FungiDB:ASPSYDRAFT_43115"/>
<evidence type="ECO:0008006" key="4">
    <source>
        <dbReference type="Google" id="ProtNLM"/>
    </source>
</evidence>
<evidence type="ECO:0000313" key="3">
    <source>
        <dbReference type="Proteomes" id="UP000184356"/>
    </source>
</evidence>
<gene>
    <name evidence="2" type="ORF">ASPSYDRAFT_43115</name>
</gene>
<dbReference type="RefSeq" id="XP_040705010.1">
    <property type="nucleotide sequence ID" value="XM_040846593.1"/>
</dbReference>
<evidence type="ECO:0000313" key="2">
    <source>
        <dbReference type="EMBL" id="OJJ61204.1"/>
    </source>
</evidence>
<dbReference type="PANTHER" id="PTHR11183">
    <property type="entry name" value="GLYCOGENIN SUBFAMILY MEMBER"/>
    <property type="match status" value="1"/>
</dbReference>
<organism evidence="2 3">
    <name type="scientific">Aspergillus sydowii CBS 593.65</name>
    <dbReference type="NCBI Taxonomy" id="1036612"/>
    <lineage>
        <taxon>Eukaryota</taxon>
        <taxon>Fungi</taxon>
        <taxon>Dikarya</taxon>
        <taxon>Ascomycota</taxon>
        <taxon>Pezizomycotina</taxon>
        <taxon>Eurotiomycetes</taxon>
        <taxon>Eurotiomycetidae</taxon>
        <taxon>Eurotiales</taxon>
        <taxon>Aspergillaceae</taxon>
        <taxon>Aspergillus</taxon>
        <taxon>Aspergillus subgen. Nidulantes</taxon>
    </lineage>
</organism>
<feature type="region of interest" description="Disordered" evidence="1">
    <location>
        <begin position="290"/>
        <end position="309"/>
    </location>
</feature>
<dbReference type="Proteomes" id="UP000184356">
    <property type="component" value="Unassembled WGS sequence"/>
</dbReference>
<protein>
    <recommendedName>
        <fullName evidence="4">Glucose N-acetyltransferase 1</fullName>
    </recommendedName>
</protein>
<dbReference type="Gene3D" id="3.90.550.10">
    <property type="entry name" value="Spore Coat Polysaccharide Biosynthesis Protein SpsA, Chain A"/>
    <property type="match status" value="1"/>
</dbReference>
<dbReference type="STRING" id="1036612.A0A1L9TP56"/>
<keyword evidence="3" id="KW-1185">Reference proteome</keyword>
<name>A0A1L9TP56_9EURO</name>
<dbReference type="InterPro" id="IPR050587">
    <property type="entry name" value="GNT1/Glycosyltrans_8"/>
</dbReference>
<dbReference type="InterPro" id="IPR029044">
    <property type="entry name" value="Nucleotide-diphossugar_trans"/>
</dbReference>
<dbReference type="OrthoDB" id="2014201at2759"/>
<evidence type="ECO:0000256" key="1">
    <source>
        <dbReference type="SAM" id="MobiDB-lite"/>
    </source>
</evidence>
<dbReference type="AlphaFoldDB" id="A0A1L9TP56"/>